<keyword evidence="4" id="KW-0862">Zinc</keyword>
<evidence type="ECO:0000256" key="4">
    <source>
        <dbReference type="PROSITE-ProRule" id="PRU00236"/>
    </source>
</evidence>
<organism evidence="6 7">
    <name type="scientific">Ligilactobacillus ruminis DSM 20403 = NBRC 102161</name>
    <dbReference type="NCBI Taxonomy" id="1423798"/>
    <lineage>
        <taxon>Bacteria</taxon>
        <taxon>Bacillati</taxon>
        <taxon>Bacillota</taxon>
        <taxon>Bacilli</taxon>
        <taxon>Lactobacillales</taxon>
        <taxon>Lactobacillaceae</taxon>
        <taxon>Ligilactobacillus</taxon>
    </lineage>
</organism>
<dbReference type="EMBL" id="FOPI01000032">
    <property type="protein sequence ID" value="SFG53487.1"/>
    <property type="molecule type" value="Genomic_DNA"/>
</dbReference>
<sequence length="235" mass="26384">MSELNELLNSFSHIVFLTGAGVSTASGIPDYRSKNGLYSDGQTPEYLLSATCLRKEPERHYQFVKEKMFYPQAKPNVIHEKMALFAKEKNACVITQNVDGLHSKAGTPQKDLVEFHGSLYRVFCQKCGRSIEWSKYLEDMHHEGCGGILRTDIVLYEEPIRREVLERAIEIVSNADLIVVCGTSLAVYPFAGLIEYASKDAKIVAVNKEKIPLPENAELIIGNAKEVFEEVDLKK</sequence>
<dbReference type="PROSITE" id="PS50305">
    <property type="entry name" value="SIRTUIN"/>
    <property type="match status" value="1"/>
</dbReference>
<evidence type="ECO:0000256" key="2">
    <source>
        <dbReference type="ARBA" id="ARBA00022679"/>
    </source>
</evidence>
<feature type="binding site" evidence="4">
    <location>
        <position position="127"/>
    </location>
    <ligand>
        <name>Zn(2+)</name>
        <dbReference type="ChEBI" id="CHEBI:29105"/>
    </ligand>
</feature>
<feature type="domain" description="Deacetylase sirtuin-type" evidence="5">
    <location>
        <begin position="1"/>
        <end position="235"/>
    </location>
</feature>
<accession>A0A1I2SRB2</accession>
<keyword evidence="2" id="KW-0808">Transferase</keyword>
<keyword evidence="4" id="KW-0479">Metal-binding</keyword>
<dbReference type="Pfam" id="PF02146">
    <property type="entry name" value="SIR2"/>
    <property type="match status" value="1"/>
</dbReference>
<dbReference type="EC" id="2.3.1.286" evidence="1"/>
<gene>
    <name evidence="6" type="ORF">SAMN02910432_01743</name>
</gene>
<evidence type="ECO:0000259" key="5">
    <source>
        <dbReference type="PROSITE" id="PS50305"/>
    </source>
</evidence>
<dbReference type="AlphaFoldDB" id="A0A1I2SRB2"/>
<protein>
    <recommendedName>
        <fullName evidence="1">protein acetyllysine N-acetyltransferase</fullName>
        <ecNumber evidence="1">2.3.1.286</ecNumber>
    </recommendedName>
</protein>
<dbReference type="InterPro" id="IPR003000">
    <property type="entry name" value="Sirtuin"/>
</dbReference>
<dbReference type="InterPro" id="IPR050134">
    <property type="entry name" value="NAD-dep_sirtuin_deacylases"/>
</dbReference>
<dbReference type="InterPro" id="IPR026590">
    <property type="entry name" value="Ssirtuin_cat_dom"/>
</dbReference>
<keyword evidence="3" id="KW-0520">NAD</keyword>
<dbReference type="PANTHER" id="PTHR11085">
    <property type="entry name" value="NAD-DEPENDENT PROTEIN DEACYLASE SIRTUIN-5, MITOCHONDRIAL-RELATED"/>
    <property type="match status" value="1"/>
</dbReference>
<dbReference type="Gene3D" id="3.30.1600.10">
    <property type="entry name" value="SIR2/SIRT2 'Small Domain"/>
    <property type="match status" value="1"/>
</dbReference>
<name>A0A1I2SRB2_9LACO</name>
<dbReference type="InterPro" id="IPR029035">
    <property type="entry name" value="DHS-like_NAD/FAD-binding_dom"/>
</dbReference>
<dbReference type="NCBIfam" id="NF001752">
    <property type="entry name" value="PRK00481.1-1"/>
    <property type="match status" value="1"/>
</dbReference>
<feature type="active site" description="Proton acceptor" evidence="4">
    <location>
        <position position="116"/>
    </location>
</feature>
<dbReference type="RefSeq" id="WP_014072996.1">
    <property type="nucleotide sequence ID" value="NZ_AYYL01000031.1"/>
</dbReference>
<feature type="binding site" evidence="4">
    <location>
        <position position="145"/>
    </location>
    <ligand>
        <name>Zn(2+)</name>
        <dbReference type="ChEBI" id="CHEBI:29105"/>
    </ligand>
</feature>
<evidence type="ECO:0000313" key="7">
    <source>
        <dbReference type="Proteomes" id="UP000182635"/>
    </source>
</evidence>
<dbReference type="InterPro" id="IPR026591">
    <property type="entry name" value="Sirtuin_cat_small_dom_sf"/>
</dbReference>
<dbReference type="GO" id="GO:0070403">
    <property type="term" value="F:NAD+ binding"/>
    <property type="evidence" value="ECO:0007669"/>
    <property type="project" value="InterPro"/>
</dbReference>
<evidence type="ECO:0000313" key="6">
    <source>
        <dbReference type="EMBL" id="SFG53487.1"/>
    </source>
</evidence>
<dbReference type="GO" id="GO:0046872">
    <property type="term" value="F:metal ion binding"/>
    <property type="evidence" value="ECO:0007669"/>
    <property type="project" value="UniProtKB-KW"/>
</dbReference>
<dbReference type="GeneID" id="29801699"/>
<reference evidence="7" key="1">
    <citation type="submission" date="2016-10" db="EMBL/GenBank/DDBJ databases">
        <authorList>
            <person name="Varghese N."/>
            <person name="Submissions S."/>
        </authorList>
    </citation>
    <scope>NUCLEOTIDE SEQUENCE [LARGE SCALE GENOMIC DNA]</scope>
    <source>
        <strain evidence="7">DSM 20403</strain>
    </source>
</reference>
<dbReference type="SUPFAM" id="SSF52467">
    <property type="entry name" value="DHS-like NAD/FAD-binding domain"/>
    <property type="match status" value="1"/>
</dbReference>
<dbReference type="Proteomes" id="UP000182635">
    <property type="component" value="Unassembled WGS sequence"/>
</dbReference>
<dbReference type="PANTHER" id="PTHR11085:SF4">
    <property type="entry name" value="NAD-DEPENDENT PROTEIN DEACYLASE"/>
    <property type="match status" value="1"/>
</dbReference>
<feature type="binding site" evidence="4">
    <location>
        <position position="124"/>
    </location>
    <ligand>
        <name>Zn(2+)</name>
        <dbReference type="ChEBI" id="CHEBI:29105"/>
    </ligand>
</feature>
<dbReference type="Gene3D" id="3.40.50.1220">
    <property type="entry name" value="TPP-binding domain"/>
    <property type="match status" value="1"/>
</dbReference>
<proteinExistence type="predicted"/>
<dbReference type="GO" id="GO:0017136">
    <property type="term" value="F:histone deacetylase activity, NAD-dependent"/>
    <property type="evidence" value="ECO:0007669"/>
    <property type="project" value="TreeGrafter"/>
</dbReference>
<evidence type="ECO:0000256" key="1">
    <source>
        <dbReference type="ARBA" id="ARBA00012928"/>
    </source>
</evidence>
<evidence type="ECO:0000256" key="3">
    <source>
        <dbReference type="ARBA" id="ARBA00023027"/>
    </source>
</evidence>
<dbReference type="OrthoDB" id="9800582at2"/>
<feature type="binding site" evidence="4">
    <location>
        <position position="142"/>
    </location>
    <ligand>
        <name>Zn(2+)</name>
        <dbReference type="ChEBI" id="CHEBI:29105"/>
    </ligand>
</feature>